<dbReference type="EMBL" id="MTSA01000002">
    <property type="protein sequence ID" value="OUM08926.1"/>
    <property type="molecule type" value="Genomic_DNA"/>
</dbReference>
<proteinExistence type="predicted"/>
<name>A0A244EWS2_PSESX</name>
<dbReference type="AlphaFoldDB" id="A0A244EWS2"/>
<sequence length="83" mass="9395">MIVPMLRSKLYTSLFLILAEGRGSELVRERAGMFFENLSSELPSSRTSSLPRPAGRSLKTAFRALRSLYMTLGVERRDCQGQR</sequence>
<protein>
    <submittedName>
        <fullName evidence="1">Uncharacterized protein</fullName>
    </submittedName>
</protein>
<evidence type="ECO:0000313" key="2">
    <source>
        <dbReference type="Proteomes" id="UP000195128"/>
    </source>
</evidence>
<dbReference type="Proteomes" id="UP000195128">
    <property type="component" value="Unassembled WGS sequence"/>
</dbReference>
<reference evidence="1 2" key="1">
    <citation type="submission" date="2017-01" db="EMBL/GenBank/DDBJ databases">
        <authorList>
            <person name="Mah S.A."/>
            <person name="Swanson W.J."/>
            <person name="Moy G.W."/>
            <person name="Vacquier V.D."/>
        </authorList>
    </citation>
    <scope>NUCLEOTIDE SEQUENCE [LARGE SCALE GENOMIC DNA]</scope>
    <source>
        <strain evidence="1">PDD-32b-74</strain>
    </source>
</reference>
<accession>A0A244EWS2</accession>
<comment type="caution">
    <text evidence="1">The sequence shown here is derived from an EMBL/GenBank/DDBJ whole genome shotgun (WGS) entry which is preliminary data.</text>
</comment>
<organism evidence="1 2">
    <name type="scientific">Pseudomonas syringae</name>
    <dbReference type="NCBI Taxonomy" id="317"/>
    <lineage>
        <taxon>Bacteria</taxon>
        <taxon>Pseudomonadati</taxon>
        <taxon>Pseudomonadota</taxon>
        <taxon>Gammaproteobacteria</taxon>
        <taxon>Pseudomonadales</taxon>
        <taxon>Pseudomonadaceae</taxon>
        <taxon>Pseudomonas</taxon>
    </lineage>
</organism>
<gene>
    <name evidence="1" type="ORF">BW686_02850</name>
</gene>
<evidence type="ECO:0000313" key="1">
    <source>
        <dbReference type="EMBL" id="OUM08926.1"/>
    </source>
</evidence>